<dbReference type="EMBL" id="CM023472">
    <property type="protein sequence ID" value="KAH7959261.1"/>
    <property type="molecule type" value="Genomic_DNA"/>
</dbReference>
<comment type="caution">
    <text evidence="1">The sequence shown here is derived from an EMBL/GenBank/DDBJ whole genome shotgun (WGS) entry which is preliminary data.</text>
</comment>
<dbReference type="Proteomes" id="UP000821865">
    <property type="component" value="Chromosome 3"/>
</dbReference>
<keyword evidence="2" id="KW-1185">Reference proteome</keyword>
<accession>A0ACB8D4D6</accession>
<name>A0ACB8D4D6_DERSI</name>
<reference evidence="1" key="1">
    <citation type="submission" date="2020-05" db="EMBL/GenBank/DDBJ databases">
        <title>Large-scale comparative analyses of tick genomes elucidate their genetic diversity and vector capacities.</title>
        <authorList>
            <person name="Jia N."/>
            <person name="Wang J."/>
            <person name="Shi W."/>
            <person name="Du L."/>
            <person name="Sun Y."/>
            <person name="Zhan W."/>
            <person name="Jiang J."/>
            <person name="Wang Q."/>
            <person name="Zhang B."/>
            <person name="Ji P."/>
            <person name="Sakyi L.B."/>
            <person name="Cui X."/>
            <person name="Yuan T."/>
            <person name="Jiang B."/>
            <person name="Yang W."/>
            <person name="Lam T.T.-Y."/>
            <person name="Chang Q."/>
            <person name="Ding S."/>
            <person name="Wang X."/>
            <person name="Zhu J."/>
            <person name="Ruan X."/>
            <person name="Zhao L."/>
            <person name="Wei J."/>
            <person name="Que T."/>
            <person name="Du C."/>
            <person name="Cheng J."/>
            <person name="Dai P."/>
            <person name="Han X."/>
            <person name="Huang E."/>
            <person name="Gao Y."/>
            <person name="Liu J."/>
            <person name="Shao H."/>
            <person name="Ye R."/>
            <person name="Li L."/>
            <person name="Wei W."/>
            <person name="Wang X."/>
            <person name="Wang C."/>
            <person name="Yang T."/>
            <person name="Huo Q."/>
            <person name="Li W."/>
            <person name="Guo W."/>
            <person name="Chen H."/>
            <person name="Zhou L."/>
            <person name="Ni X."/>
            <person name="Tian J."/>
            <person name="Zhou Y."/>
            <person name="Sheng Y."/>
            <person name="Liu T."/>
            <person name="Pan Y."/>
            <person name="Xia L."/>
            <person name="Li J."/>
            <person name="Zhao F."/>
            <person name="Cao W."/>
        </authorList>
    </citation>
    <scope>NUCLEOTIDE SEQUENCE</scope>
    <source>
        <strain evidence="1">Dsil-2018</strain>
    </source>
</reference>
<gene>
    <name evidence="1" type="ORF">HPB49_009689</name>
</gene>
<protein>
    <submittedName>
        <fullName evidence="1">Uncharacterized protein</fullName>
    </submittedName>
</protein>
<evidence type="ECO:0000313" key="1">
    <source>
        <dbReference type="EMBL" id="KAH7959261.1"/>
    </source>
</evidence>
<evidence type="ECO:0000313" key="2">
    <source>
        <dbReference type="Proteomes" id="UP000821865"/>
    </source>
</evidence>
<sequence length="389" mass="42870">MHRSHMNPDLIKPYSGVLPPASSPAFPSCPVINAAIPPPPFLQCPGMPAILWYDWRRDLQVYIDAAGRDATPALKKALLQCLETQAGADGGTSDAEAADVYEEALAVLSTCFAPEEDKVTTRLQFKRSSCGFPNPHDFSSCGFGATTDIMLRDQILGGLLSNPLRRRFIQMGNDFTFQKAIDVAKKEGCTDILMQQLSVLHVDAVTHRQAPQHSRLNERRLRRDRQDGSLPANPGQGLDGGNWTGLSPKWGGDGRQRYELPPPPLPTEQSSRWQTASAVTHTATILNIEDAVGALSLIRVPVQVSDVVLPFRIDTAAVVSFMHLRDYQQYFAHISLRPRHLVLNNYSEQVVKILGSFRAAAYFQGKSASVHFYVTERGSSLPRLDAIKA</sequence>
<proteinExistence type="predicted"/>
<organism evidence="1 2">
    <name type="scientific">Dermacentor silvarum</name>
    <name type="common">Tick</name>
    <dbReference type="NCBI Taxonomy" id="543639"/>
    <lineage>
        <taxon>Eukaryota</taxon>
        <taxon>Metazoa</taxon>
        <taxon>Ecdysozoa</taxon>
        <taxon>Arthropoda</taxon>
        <taxon>Chelicerata</taxon>
        <taxon>Arachnida</taxon>
        <taxon>Acari</taxon>
        <taxon>Parasitiformes</taxon>
        <taxon>Ixodida</taxon>
        <taxon>Ixodoidea</taxon>
        <taxon>Ixodidae</taxon>
        <taxon>Rhipicephalinae</taxon>
        <taxon>Dermacentor</taxon>
    </lineage>
</organism>